<name>A0A4Y2U5W7_ARAVE</name>
<dbReference type="Proteomes" id="UP000499080">
    <property type="component" value="Unassembled WGS sequence"/>
</dbReference>
<comment type="caution">
    <text evidence="2">The sequence shown here is derived from an EMBL/GenBank/DDBJ whole genome shotgun (WGS) entry which is preliminary data.</text>
</comment>
<keyword evidence="3" id="KW-1185">Reference proteome</keyword>
<evidence type="ECO:0000313" key="2">
    <source>
        <dbReference type="EMBL" id="GBO06977.1"/>
    </source>
</evidence>
<gene>
    <name evidence="2" type="ORF">AVEN_90551_1</name>
</gene>
<feature type="region of interest" description="Disordered" evidence="1">
    <location>
        <begin position="33"/>
        <end position="69"/>
    </location>
</feature>
<proteinExistence type="predicted"/>
<dbReference type="EMBL" id="BGPR01033133">
    <property type="protein sequence ID" value="GBO06977.1"/>
    <property type="molecule type" value="Genomic_DNA"/>
</dbReference>
<sequence length="83" mass="9276">MKKVAFGIKELNNQCKWPCSRISVSEPRLAGAISDPAKDPSCMPHTRDVTVDGRENRDRRDEVNQNRDPERLILTATINSIGG</sequence>
<protein>
    <submittedName>
        <fullName evidence="2">Uncharacterized protein</fullName>
    </submittedName>
</protein>
<accession>A0A4Y2U5W7</accession>
<evidence type="ECO:0000313" key="3">
    <source>
        <dbReference type="Proteomes" id="UP000499080"/>
    </source>
</evidence>
<dbReference type="AlphaFoldDB" id="A0A4Y2U5W7"/>
<organism evidence="2 3">
    <name type="scientific">Araneus ventricosus</name>
    <name type="common">Orbweaver spider</name>
    <name type="synonym">Epeira ventricosa</name>
    <dbReference type="NCBI Taxonomy" id="182803"/>
    <lineage>
        <taxon>Eukaryota</taxon>
        <taxon>Metazoa</taxon>
        <taxon>Ecdysozoa</taxon>
        <taxon>Arthropoda</taxon>
        <taxon>Chelicerata</taxon>
        <taxon>Arachnida</taxon>
        <taxon>Araneae</taxon>
        <taxon>Araneomorphae</taxon>
        <taxon>Entelegynae</taxon>
        <taxon>Araneoidea</taxon>
        <taxon>Araneidae</taxon>
        <taxon>Araneus</taxon>
    </lineage>
</organism>
<evidence type="ECO:0000256" key="1">
    <source>
        <dbReference type="SAM" id="MobiDB-lite"/>
    </source>
</evidence>
<feature type="compositionally biased region" description="Basic and acidic residues" evidence="1">
    <location>
        <begin position="45"/>
        <end position="69"/>
    </location>
</feature>
<reference evidence="2 3" key="1">
    <citation type="journal article" date="2019" name="Sci. Rep.">
        <title>Orb-weaving spider Araneus ventricosus genome elucidates the spidroin gene catalogue.</title>
        <authorList>
            <person name="Kono N."/>
            <person name="Nakamura H."/>
            <person name="Ohtoshi R."/>
            <person name="Moran D.A.P."/>
            <person name="Shinohara A."/>
            <person name="Yoshida Y."/>
            <person name="Fujiwara M."/>
            <person name="Mori M."/>
            <person name="Tomita M."/>
            <person name="Arakawa K."/>
        </authorList>
    </citation>
    <scope>NUCLEOTIDE SEQUENCE [LARGE SCALE GENOMIC DNA]</scope>
</reference>